<sequence>MSIESPQENKKNSKKLRKVFRVDKYVCKYLAEEWFSSGESMREYGKVYGVNYHVIEKIIGEDGYNIPLHTLNVICFNKGIKLSDFFKLVERKYGGKLDDHYELK</sequence>
<protein>
    <recommendedName>
        <fullName evidence="3">HTH cro/C1-type domain-containing protein</fullName>
    </recommendedName>
</protein>
<reference evidence="1 2" key="1">
    <citation type="journal article" date="2012" name="J. Bacteriol.">
        <title>Genome Sequence of the Halotolerant Bacterium Imtechella halotolerans K1T.</title>
        <authorList>
            <person name="Kumar S."/>
            <person name="Vikram S."/>
            <person name="Subramanian S."/>
            <person name="Raghava G.P."/>
            <person name="Pinnaka A.K."/>
        </authorList>
    </citation>
    <scope>NUCLEOTIDE SEQUENCE [LARGE SCALE GENOMIC DNA]</scope>
    <source>
        <strain evidence="1 2">K1</strain>
    </source>
</reference>
<dbReference type="OrthoDB" id="711886at2"/>
<evidence type="ECO:0000313" key="1">
    <source>
        <dbReference type="EMBL" id="EID72757.1"/>
    </source>
</evidence>
<comment type="caution">
    <text evidence="1">The sequence shown here is derived from an EMBL/GenBank/DDBJ whole genome shotgun (WGS) entry which is preliminary data.</text>
</comment>
<evidence type="ECO:0008006" key="3">
    <source>
        <dbReference type="Google" id="ProtNLM"/>
    </source>
</evidence>
<dbReference type="EMBL" id="AJJU01000033">
    <property type="protein sequence ID" value="EID72757.1"/>
    <property type="molecule type" value="Genomic_DNA"/>
</dbReference>
<keyword evidence="2" id="KW-1185">Reference proteome</keyword>
<proteinExistence type="predicted"/>
<dbReference type="STRING" id="946077.W5A_11159"/>
<dbReference type="RefSeq" id="WP_008240647.1">
    <property type="nucleotide sequence ID" value="NZ_AJJU01000033.1"/>
</dbReference>
<organism evidence="1 2">
    <name type="scientific">Imtechella halotolerans K1</name>
    <dbReference type="NCBI Taxonomy" id="946077"/>
    <lineage>
        <taxon>Bacteria</taxon>
        <taxon>Pseudomonadati</taxon>
        <taxon>Bacteroidota</taxon>
        <taxon>Flavobacteriia</taxon>
        <taxon>Flavobacteriales</taxon>
        <taxon>Flavobacteriaceae</taxon>
        <taxon>Imtechella</taxon>
    </lineage>
</organism>
<dbReference type="eggNOG" id="ENOG503310B">
    <property type="taxonomic scope" value="Bacteria"/>
</dbReference>
<gene>
    <name evidence="1" type="ORF">W5A_11159</name>
</gene>
<dbReference type="AlphaFoldDB" id="I0W8P1"/>
<name>I0W8P1_9FLAO</name>
<dbReference type="Proteomes" id="UP000005938">
    <property type="component" value="Unassembled WGS sequence"/>
</dbReference>
<evidence type="ECO:0000313" key="2">
    <source>
        <dbReference type="Proteomes" id="UP000005938"/>
    </source>
</evidence>
<accession>I0W8P1</accession>